<keyword evidence="5" id="KW-0812">Transmembrane</keyword>
<keyword evidence="9" id="KW-0472">Membrane</keyword>
<evidence type="ECO:0000256" key="3">
    <source>
        <dbReference type="ARBA" id="ARBA00022448"/>
    </source>
</evidence>
<keyword evidence="8" id="KW-0811">Translocation</keyword>
<evidence type="ECO:0000256" key="2">
    <source>
        <dbReference type="ARBA" id="ARBA00006742"/>
    </source>
</evidence>
<organism evidence="11 12">
    <name type="scientific">Longimycelium tulufanense</name>
    <dbReference type="NCBI Taxonomy" id="907463"/>
    <lineage>
        <taxon>Bacteria</taxon>
        <taxon>Bacillati</taxon>
        <taxon>Actinomycetota</taxon>
        <taxon>Actinomycetes</taxon>
        <taxon>Pseudonocardiales</taxon>
        <taxon>Pseudonocardiaceae</taxon>
        <taxon>Longimycelium</taxon>
    </lineage>
</organism>
<keyword evidence="12" id="KW-1185">Reference proteome</keyword>
<evidence type="ECO:0000256" key="8">
    <source>
        <dbReference type="ARBA" id="ARBA00023010"/>
    </source>
</evidence>
<dbReference type="AlphaFoldDB" id="A0A8J3FY01"/>
<sequence>MDASFLFPLLIILIALPLFLSARKQKKAYQQMQQLQRSLQPGDRVMTTSGLYGTVVDSEDDETIDLELAPGVVTTWARAAVREKANPQADAATDVDGTEVDGTESAEQPTEVAADKGSAGAEVAPPLEEEKNRR</sequence>
<comment type="subcellular location">
    <subcellularLocation>
        <location evidence="1">Cell membrane</location>
        <topology evidence="1">Single-pass membrane protein</topology>
    </subcellularLocation>
</comment>
<dbReference type="SMART" id="SM01323">
    <property type="entry name" value="YajC"/>
    <property type="match status" value="1"/>
</dbReference>
<comment type="caution">
    <text evidence="11">The sequence shown here is derived from an EMBL/GenBank/DDBJ whole genome shotgun (WGS) entry which is preliminary data.</text>
</comment>
<proteinExistence type="inferred from homology"/>
<reference evidence="11" key="1">
    <citation type="journal article" date="2014" name="Int. J. Syst. Evol. Microbiol.">
        <title>Complete genome sequence of Corynebacterium casei LMG S-19264T (=DSM 44701T), isolated from a smear-ripened cheese.</title>
        <authorList>
            <consortium name="US DOE Joint Genome Institute (JGI-PGF)"/>
            <person name="Walter F."/>
            <person name="Albersmeier A."/>
            <person name="Kalinowski J."/>
            <person name="Ruckert C."/>
        </authorList>
    </citation>
    <scope>NUCLEOTIDE SEQUENCE</scope>
    <source>
        <strain evidence="11">CGMCC 4.5737</strain>
    </source>
</reference>
<comment type="similarity">
    <text evidence="2">Belongs to the YajC family.</text>
</comment>
<evidence type="ECO:0000256" key="7">
    <source>
        <dbReference type="ARBA" id="ARBA00022989"/>
    </source>
</evidence>
<name>A0A8J3FY01_9PSEU</name>
<reference evidence="11" key="2">
    <citation type="submission" date="2020-09" db="EMBL/GenBank/DDBJ databases">
        <authorList>
            <person name="Sun Q."/>
            <person name="Zhou Y."/>
        </authorList>
    </citation>
    <scope>NUCLEOTIDE SEQUENCE</scope>
    <source>
        <strain evidence="11">CGMCC 4.5737</strain>
    </source>
</reference>
<dbReference type="EMBL" id="BMMK01000028">
    <property type="protein sequence ID" value="GGM72294.1"/>
    <property type="molecule type" value="Genomic_DNA"/>
</dbReference>
<keyword evidence="4" id="KW-1003">Cell membrane</keyword>
<dbReference type="GO" id="GO:0005886">
    <property type="term" value="C:plasma membrane"/>
    <property type="evidence" value="ECO:0007669"/>
    <property type="project" value="UniProtKB-SubCell"/>
</dbReference>
<dbReference type="Proteomes" id="UP000637578">
    <property type="component" value="Unassembled WGS sequence"/>
</dbReference>
<protein>
    <submittedName>
        <fullName evidence="11">Preprotein translocase subunit YajC</fullName>
    </submittedName>
</protein>
<evidence type="ECO:0000256" key="5">
    <source>
        <dbReference type="ARBA" id="ARBA00022692"/>
    </source>
</evidence>
<dbReference type="PANTHER" id="PTHR33909">
    <property type="entry name" value="SEC TRANSLOCON ACCESSORY COMPLEX SUBUNIT YAJC"/>
    <property type="match status" value="1"/>
</dbReference>
<evidence type="ECO:0000256" key="4">
    <source>
        <dbReference type="ARBA" id="ARBA00022475"/>
    </source>
</evidence>
<dbReference type="PANTHER" id="PTHR33909:SF1">
    <property type="entry name" value="SEC TRANSLOCON ACCESSORY COMPLEX SUBUNIT YAJC"/>
    <property type="match status" value="1"/>
</dbReference>
<evidence type="ECO:0000256" key="6">
    <source>
        <dbReference type="ARBA" id="ARBA00022927"/>
    </source>
</evidence>
<keyword evidence="7" id="KW-1133">Transmembrane helix</keyword>
<dbReference type="Pfam" id="PF02699">
    <property type="entry name" value="YajC"/>
    <property type="match status" value="1"/>
</dbReference>
<evidence type="ECO:0000313" key="12">
    <source>
        <dbReference type="Proteomes" id="UP000637578"/>
    </source>
</evidence>
<evidence type="ECO:0000313" key="11">
    <source>
        <dbReference type="EMBL" id="GGM72294.1"/>
    </source>
</evidence>
<dbReference type="RefSeq" id="WP_189060730.1">
    <property type="nucleotide sequence ID" value="NZ_BMMK01000028.1"/>
</dbReference>
<dbReference type="NCBIfam" id="TIGR00739">
    <property type="entry name" value="yajC"/>
    <property type="match status" value="1"/>
</dbReference>
<evidence type="ECO:0000256" key="9">
    <source>
        <dbReference type="ARBA" id="ARBA00023136"/>
    </source>
</evidence>
<gene>
    <name evidence="11" type="primary">yajC</name>
    <name evidence="11" type="ORF">GCM10012275_48560</name>
</gene>
<dbReference type="InterPro" id="IPR003849">
    <property type="entry name" value="Preprotein_translocase_YajC"/>
</dbReference>
<evidence type="ECO:0000256" key="10">
    <source>
        <dbReference type="SAM" id="MobiDB-lite"/>
    </source>
</evidence>
<feature type="region of interest" description="Disordered" evidence="10">
    <location>
        <begin position="83"/>
        <end position="134"/>
    </location>
</feature>
<dbReference type="GO" id="GO:0015031">
    <property type="term" value="P:protein transport"/>
    <property type="evidence" value="ECO:0007669"/>
    <property type="project" value="UniProtKB-KW"/>
</dbReference>
<evidence type="ECO:0000256" key="1">
    <source>
        <dbReference type="ARBA" id="ARBA00004162"/>
    </source>
</evidence>
<accession>A0A8J3FY01</accession>
<keyword evidence="3" id="KW-0813">Transport</keyword>
<keyword evidence="6" id="KW-0653">Protein transport</keyword>